<dbReference type="PROSITE" id="PS51257">
    <property type="entry name" value="PROKAR_LIPOPROTEIN"/>
    <property type="match status" value="1"/>
</dbReference>
<protein>
    <submittedName>
        <fullName evidence="7">Peptide ABC transporter substrate-binding protein</fullName>
    </submittedName>
</protein>
<comment type="subcellular location">
    <subcellularLocation>
        <location evidence="1">Cell envelope</location>
    </subcellularLocation>
</comment>
<evidence type="ECO:0000256" key="2">
    <source>
        <dbReference type="ARBA" id="ARBA00005695"/>
    </source>
</evidence>
<dbReference type="EMBL" id="VIGC01000015">
    <property type="protein sequence ID" value="TQE95273.1"/>
    <property type="molecule type" value="Genomic_DNA"/>
</dbReference>
<evidence type="ECO:0000256" key="3">
    <source>
        <dbReference type="ARBA" id="ARBA00022448"/>
    </source>
</evidence>
<dbReference type="RefSeq" id="WP_141610551.1">
    <property type="nucleotide sequence ID" value="NZ_VIGC02000015.1"/>
</dbReference>
<gene>
    <name evidence="7" type="ORF">FKZ61_12920</name>
</gene>
<dbReference type="SUPFAM" id="SSF53850">
    <property type="entry name" value="Periplasmic binding protein-like II"/>
    <property type="match status" value="1"/>
</dbReference>
<dbReference type="InParanoid" id="A0A540VGL5"/>
<dbReference type="GO" id="GO:0030313">
    <property type="term" value="C:cell envelope"/>
    <property type="evidence" value="ECO:0007669"/>
    <property type="project" value="UniProtKB-SubCell"/>
</dbReference>
<dbReference type="CDD" id="cd08504">
    <property type="entry name" value="PBP2_OppA"/>
    <property type="match status" value="1"/>
</dbReference>
<evidence type="ECO:0000256" key="1">
    <source>
        <dbReference type="ARBA" id="ARBA00004196"/>
    </source>
</evidence>
<feature type="signal peptide" evidence="5">
    <location>
        <begin position="1"/>
        <end position="38"/>
    </location>
</feature>
<evidence type="ECO:0000256" key="4">
    <source>
        <dbReference type="ARBA" id="ARBA00022729"/>
    </source>
</evidence>
<dbReference type="Pfam" id="PF00496">
    <property type="entry name" value="SBP_bac_5"/>
    <property type="match status" value="1"/>
</dbReference>
<dbReference type="GO" id="GO:1904680">
    <property type="term" value="F:peptide transmembrane transporter activity"/>
    <property type="evidence" value="ECO:0007669"/>
    <property type="project" value="TreeGrafter"/>
</dbReference>
<dbReference type="GO" id="GO:0043190">
    <property type="term" value="C:ATP-binding cassette (ABC) transporter complex"/>
    <property type="evidence" value="ECO:0007669"/>
    <property type="project" value="InterPro"/>
</dbReference>
<evidence type="ECO:0000313" key="8">
    <source>
        <dbReference type="Proteomes" id="UP000317371"/>
    </source>
</evidence>
<proteinExistence type="inferred from homology"/>
<dbReference type="Gene3D" id="3.90.76.10">
    <property type="entry name" value="Dipeptide-binding Protein, Domain 1"/>
    <property type="match status" value="1"/>
</dbReference>
<dbReference type="OrthoDB" id="9783874at2"/>
<organism evidence="7 8">
    <name type="scientific">Litorilinea aerophila</name>
    <dbReference type="NCBI Taxonomy" id="1204385"/>
    <lineage>
        <taxon>Bacteria</taxon>
        <taxon>Bacillati</taxon>
        <taxon>Chloroflexota</taxon>
        <taxon>Caldilineae</taxon>
        <taxon>Caldilineales</taxon>
        <taxon>Caldilineaceae</taxon>
        <taxon>Litorilinea</taxon>
    </lineage>
</organism>
<feature type="domain" description="Solute-binding protein family 5" evidence="6">
    <location>
        <begin position="124"/>
        <end position="508"/>
    </location>
</feature>
<dbReference type="GO" id="GO:0042597">
    <property type="term" value="C:periplasmic space"/>
    <property type="evidence" value="ECO:0007669"/>
    <property type="project" value="UniProtKB-ARBA"/>
</dbReference>
<name>A0A540VGL5_9CHLR</name>
<dbReference type="PANTHER" id="PTHR30290">
    <property type="entry name" value="PERIPLASMIC BINDING COMPONENT OF ABC TRANSPORTER"/>
    <property type="match status" value="1"/>
</dbReference>
<keyword evidence="8" id="KW-1185">Reference proteome</keyword>
<comment type="caution">
    <text evidence="7">The sequence shown here is derived from an EMBL/GenBank/DDBJ whole genome shotgun (WGS) entry which is preliminary data.</text>
</comment>
<feature type="chain" id="PRO_5021920379" evidence="5">
    <location>
        <begin position="39"/>
        <end position="598"/>
    </location>
</feature>
<dbReference type="PANTHER" id="PTHR30290:SF10">
    <property type="entry name" value="PERIPLASMIC OLIGOPEPTIDE-BINDING PROTEIN-RELATED"/>
    <property type="match status" value="1"/>
</dbReference>
<dbReference type="Proteomes" id="UP000317371">
    <property type="component" value="Unassembled WGS sequence"/>
</dbReference>
<evidence type="ECO:0000256" key="5">
    <source>
        <dbReference type="SAM" id="SignalP"/>
    </source>
</evidence>
<keyword evidence="4 5" id="KW-0732">Signal</keyword>
<dbReference type="Gene3D" id="3.10.105.10">
    <property type="entry name" value="Dipeptide-binding Protein, Domain 3"/>
    <property type="match status" value="1"/>
</dbReference>
<dbReference type="AlphaFoldDB" id="A0A540VGL5"/>
<keyword evidence="3" id="KW-0813">Transport</keyword>
<reference evidence="7 8" key="1">
    <citation type="submission" date="2019-06" db="EMBL/GenBank/DDBJ databases">
        <title>Genome sequence of Litorilinea aerophila BAA-2444.</title>
        <authorList>
            <person name="Maclea K.S."/>
            <person name="Maurais E.G."/>
            <person name="Iannazzi L.C."/>
        </authorList>
    </citation>
    <scope>NUCLEOTIDE SEQUENCE [LARGE SCALE GENOMIC DNA]</scope>
    <source>
        <strain evidence="7 8">ATCC BAA-2444</strain>
    </source>
</reference>
<dbReference type="Gene3D" id="3.40.190.10">
    <property type="entry name" value="Periplasmic binding protein-like II"/>
    <property type="match status" value="1"/>
</dbReference>
<evidence type="ECO:0000313" key="7">
    <source>
        <dbReference type="EMBL" id="TQE95273.1"/>
    </source>
</evidence>
<dbReference type="InterPro" id="IPR039424">
    <property type="entry name" value="SBP_5"/>
</dbReference>
<dbReference type="GO" id="GO:0015833">
    <property type="term" value="P:peptide transport"/>
    <property type="evidence" value="ECO:0007669"/>
    <property type="project" value="TreeGrafter"/>
</dbReference>
<sequence length="598" mass="67687">MNTIRLNWCLSGRRAVWTLLALLTLVLVACQAPPPQQAAEAPAEPTAQAQEAGEAAPEDAYITVFGERLPEDAVPYDQQVYREPCDITANQTTFDFMVAVYQRFCAGDSSFSLALVDLDKDFNVIPMAAESWEVSEDGLTWTFHIRPGMIWSDDTPVTAHDWVATYRYAADPEHAWDFAWFYSGVIKNWDEVIAGELPVEELGVQAVDDLTLQITTYNPFPPLPGMMHFAWPLQAKALEEHGPYYNNDPATSVSMGRFKLVSMEPGKRIVLEANEKYKGPNPPYLKRREIIYMDPSTYFAAFQNGEIDAVGYEQLTPADFDLILNDPVLSANYLRHYGDFRTDYLLFDTFTPPFNDLNVRKAFAHAVDRESIVKNVYGEIKAMPAYSMLMPGFPSSDTEGKLKEYQMYDCELAQQYLADAGYPNGEGFPKLEMWLRNESPALQAVFQAVAASISECLNIQIEVSNKDYKVYMDALNAKPTQLKFGAISYGMDYLDPSNLLGIWVSTGRHSWKNDEFDRLIREATPLVGDPEKRDQMFREAERILVDDVGGVFIAHRWQGTLYQPYVQGEGLRTPDSNGIAAWHWGNDWVWGDLYIAEH</sequence>
<comment type="similarity">
    <text evidence="2">Belongs to the bacterial solute-binding protein 5 family.</text>
</comment>
<accession>A0A540VGL5</accession>
<dbReference type="InterPro" id="IPR000914">
    <property type="entry name" value="SBP_5_dom"/>
</dbReference>
<evidence type="ECO:0000259" key="6">
    <source>
        <dbReference type="Pfam" id="PF00496"/>
    </source>
</evidence>